<dbReference type="GO" id="GO:0005975">
    <property type="term" value="P:carbohydrate metabolic process"/>
    <property type="evidence" value="ECO:0007669"/>
    <property type="project" value="InterPro"/>
</dbReference>
<dbReference type="Gene3D" id="2.60.120.260">
    <property type="entry name" value="Galactose-binding domain-like"/>
    <property type="match status" value="1"/>
</dbReference>
<keyword evidence="6" id="KW-1185">Reference proteome</keyword>
<dbReference type="Gene3D" id="3.20.20.80">
    <property type="entry name" value="Glycosidases"/>
    <property type="match status" value="1"/>
</dbReference>
<dbReference type="SUPFAM" id="SSF49785">
    <property type="entry name" value="Galactose-binding domain-like"/>
    <property type="match status" value="1"/>
</dbReference>
<evidence type="ECO:0000256" key="2">
    <source>
        <dbReference type="ARBA" id="ARBA00023295"/>
    </source>
</evidence>
<dbReference type="Gene3D" id="2.60.40.10">
    <property type="entry name" value="Immunoglobulins"/>
    <property type="match status" value="1"/>
</dbReference>
<dbReference type="PANTHER" id="PTHR42732:SF2">
    <property type="entry name" value="BETA-MANNOSIDASE"/>
    <property type="match status" value="1"/>
</dbReference>
<evidence type="ECO:0000259" key="4">
    <source>
        <dbReference type="Pfam" id="PF22666"/>
    </source>
</evidence>
<dbReference type="PANTHER" id="PTHR42732">
    <property type="entry name" value="BETA-GALACTOSIDASE"/>
    <property type="match status" value="1"/>
</dbReference>
<organism evidence="5 6">
    <name type="scientific">Wallemia hederae</name>
    <dbReference type="NCBI Taxonomy" id="1540922"/>
    <lineage>
        <taxon>Eukaryota</taxon>
        <taxon>Fungi</taxon>
        <taxon>Dikarya</taxon>
        <taxon>Basidiomycota</taxon>
        <taxon>Wallemiomycotina</taxon>
        <taxon>Wallemiomycetes</taxon>
        <taxon>Wallemiales</taxon>
        <taxon>Wallemiaceae</taxon>
        <taxon>Wallemia</taxon>
    </lineage>
</organism>
<evidence type="ECO:0000313" key="5">
    <source>
        <dbReference type="EMBL" id="TIA86447.1"/>
    </source>
</evidence>
<dbReference type="SUPFAM" id="SSF49303">
    <property type="entry name" value="beta-Galactosidase/glucuronidase domain"/>
    <property type="match status" value="1"/>
</dbReference>
<dbReference type="InterPro" id="IPR008979">
    <property type="entry name" value="Galactose-bd-like_sf"/>
</dbReference>
<dbReference type="AlphaFoldDB" id="A0A4T0FE32"/>
<dbReference type="InterPro" id="IPR006102">
    <property type="entry name" value="Ig-like_GH2"/>
</dbReference>
<dbReference type="InterPro" id="IPR013783">
    <property type="entry name" value="Ig-like_fold"/>
</dbReference>
<dbReference type="EMBL" id="SPNW01000081">
    <property type="protein sequence ID" value="TIA86447.1"/>
    <property type="molecule type" value="Genomic_DNA"/>
</dbReference>
<dbReference type="Proteomes" id="UP000310189">
    <property type="component" value="Unassembled WGS sequence"/>
</dbReference>
<reference evidence="5 6" key="1">
    <citation type="submission" date="2019-03" db="EMBL/GenBank/DDBJ databases">
        <title>Sequencing 23 genomes of Wallemia ichthyophaga.</title>
        <authorList>
            <person name="Gostincar C."/>
        </authorList>
    </citation>
    <scope>NUCLEOTIDE SEQUENCE [LARGE SCALE GENOMIC DNA]</scope>
    <source>
        <strain evidence="5 6">EXF-5753</strain>
    </source>
</reference>
<feature type="domain" description="Glycoside hydrolase family 2 immunoglobulin-like beta-sandwich" evidence="3">
    <location>
        <begin position="239"/>
        <end position="331"/>
    </location>
</feature>
<dbReference type="GO" id="GO:0004553">
    <property type="term" value="F:hydrolase activity, hydrolyzing O-glycosyl compounds"/>
    <property type="evidence" value="ECO:0007669"/>
    <property type="project" value="InterPro"/>
</dbReference>
<gene>
    <name evidence="5" type="ORF">E3P99_03685</name>
</gene>
<sequence>MLVYFLASYSKLPQEQKQEQRTRYDVTQPYAPTVELSTPWTESAISGDAIASHPRPSLYRSSWTTLNGLWTYSPARGAAELLDPPFNETLKREVRVPACIESGISGVSGDRSAWMWYKRDMDVSALDADTFKKGSHSHTLLHFDAIDYEAAVFVNGVHVGAHRGGYTRFTVDVTDALHKHTTHNEVVVFVHDPTDSLTDNIPLGKQRTNHGHMFFESCSGIWGDVWLERVPQTYISGLNIRGDKRGVLSGTVELNEKQQQGSIDNANTNNNAITMTIHDKDTVVATHTITANEQFEVRLPHAKLWSVSSPHLYNITMRTPHDVVHSYVGFRSVEKGVVDGHMKPLLNDEFVFTFAPLDEGYWPDGLYTPPSDAALRYDIEYLKELGFSGIRKHIKVEPDRFYYYTDTIGMLVWQDMPAMMHDRVPTPEQIQEFERQAVEIVRSHAHFPSIVTWVLYNEGWGQAEGGVEKPLLDKIVEVDDTRLIDAASGWKDHGYGDFHDTHHYSEPLCGLNVETTLVTYPDEFSGRGDRIEVNMEMGGVGHVAPEEHNWPDLRTYLETYEITGDVDTWNFRTLSILKELKEQVEFTGRCAGAVYTQTSDIESEVNGLLSYDRRFSRPDQRKWRDAIRGVYEASNSTYAV</sequence>
<dbReference type="InterPro" id="IPR036156">
    <property type="entry name" value="Beta-gal/glucu_dom_sf"/>
</dbReference>
<evidence type="ECO:0000259" key="3">
    <source>
        <dbReference type="Pfam" id="PF00703"/>
    </source>
</evidence>
<dbReference type="InterPro" id="IPR017853">
    <property type="entry name" value="GH"/>
</dbReference>
<proteinExistence type="predicted"/>
<dbReference type="InterPro" id="IPR054593">
    <property type="entry name" value="Beta-mannosidase-like_N2"/>
</dbReference>
<dbReference type="OrthoDB" id="408320at2759"/>
<protein>
    <recommendedName>
        <fullName evidence="7">Glycoside hydrolase family 2 immunoglobulin-like beta-sandwich domain-containing protein</fullName>
    </recommendedName>
</protein>
<keyword evidence="1" id="KW-0378">Hydrolase</keyword>
<dbReference type="Pfam" id="PF22666">
    <property type="entry name" value="Glyco_hydro_2_N2"/>
    <property type="match status" value="1"/>
</dbReference>
<accession>A0A4T0FE32</accession>
<dbReference type="SUPFAM" id="SSF51445">
    <property type="entry name" value="(Trans)glycosidases"/>
    <property type="match status" value="1"/>
</dbReference>
<name>A0A4T0FE32_9BASI</name>
<comment type="caution">
    <text evidence="5">The sequence shown here is derived from an EMBL/GenBank/DDBJ whole genome shotgun (WGS) entry which is preliminary data.</text>
</comment>
<keyword evidence="2" id="KW-0326">Glycosidase</keyword>
<dbReference type="InterPro" id="IPR051913">
    <property type="entry name" value="GH2_Domain-Containing"/>
</dbReference>
<evidence type="ECO:0000313" key="6">
    <source>
        <dbReference type="Proteomes" id="UP000310189"/>
    </source>
</evidence>
<evidence type="ECO:0000256" key="1">
    <source>
        <dbReference type="ARBA" id="ARBA00022801"/>
    </source>
</evidence>
<dbReference type="Pfam" id="PF00703">
    <property type="entry name" value="Glyco_hydro_2"/>
    <property type="match status" value="1"/>
</dbReference>
<evidence type="ECO:0008006" key="7">
    <source>
        <dbReference type="Google" id="ProtNLM"/>
    </source>
</evidence>
<feature type="domain" description="Beta-mannosidase-like galactose-binding" evidence="4">
    <location>
        <begin position="116"/>
        <end position="193"/>
    </location>
</feature>